<sequence>MHSAAGSFILAQAVKRKRHRIARNLHDHAGQYVAGKRERVRGIEEPFEIPSPVKKNRTHITVFLPSNHH</sequence>
<dbReference type="AlphaFoldDB" id="A0NS09"/>
<evidence type="ECO:0000313" key="2">
    <source>
        <dbReference type="Proteomes" id="UP000004848"/>
    </source>
</evidence>
<proteinExistence type="predicted"/>
<protein>
    <submittedName>
        <fullName evidence="1">Uncharacterized protein</fullName>
    </submittedName>
</protein>
<dbReference type="Proteomes" id="UP000004848">
    <property type="component" value="Unassembled WGS sequence"/>
</dbReference>
<dbReference type="EMBL" id="AAUW01000006">
    <property type="protein sequence ID" value="EAV44338.1"/>
    <property type="molecule type" value="Genomic_DNA"/>
</dbReference>
<comment type="caution">
    <text evidence="1">The sequence shown here is derived from an EMBL/GenBank/DDBJ whole genome shotgun (WGS) entry which is preliminary data.</text>
</comment>
<organism evidence="1 2">
    <name type="scientific">Roseibium aggregatum (strain ATCC 25650 / DSM 13394 / JCM 20685 / NBRC 16684 / NCIMB 2208 / IAM 12614 / B1)</name>
    <name type="common">Stappia aggregata</name>
    <dbReference type="NCBI Taxonomy" id="384765"/>
    <lineage>
        <taxon>Bacteria</taxon>
        <taxon>Pseudomonadati</taxon>
        <taxon>Pseudomonadota</taxon>
        <taxon>Alphaproteobacteria</taxon>
        <taxon>Hyphomicrobiales</taxon>
        <taxon>Stappiaceae</taxon>
        <taxon>Roseibium</taxon>
    </lineage>
</organism>
<accession>A0NS09</accession>
<reference evidence="1 2" key="1">
    <citation type="submission" date="2006-05" db="EMBL/GenBank/DDBJ databases">
        <authorList>
            <person name="King G."/>
            <person name="Ferriera S."/>
            <person name="Johnson J."/>
            <person name="Kravitz S."/>
            <person name="Beeson K."/>
            <person name="Sutton G."/>
            <person name="Rogers Y.-H."/>
            <person name="Friedman R."/>
            <person name="Frazier M."/>
            <person name="Venter J.C."/>
        </authorList>
    </citation>
    <scope>NUCLEOTIDE SEQUENCE [LARGE SCALE GENOMIC DNA]</scope>
    <source>
        <strain evidence="2">ATCC 25650 / DSM 13394 / JCM 20685 / NBRC 16684 / NCIMB 2208 / IAM 12614 / B1</strain>
    </source>
</reference>
<evidence type="ECO:0000313" key="1">
    <source>
        <dbReference type="EMBL" id="EAV44338.1"/>
    </source>
</evidence>
<gene>
    <name evidence="1" type="ORF">SIAM614_04230</name>
</gene>
<name>A0NS09_ROSAI</name>